<reference evidence="3 4" key="1">
    <citation type="submission" date="2017-03" db="EMBL/GenBank/DDBJ databases">
        <authorList>
            <person name="Afonso C.L."/>
            <person name="Miller P.J."/>
            <person name="Scott M.A."/>
            <person name="Spackman E."/>
            <person name="Goraichik I."/>
            <person name="Dimitrov K.M."/>
            <person name="Suarez D.L."/>
            <person name="Swayne D.E."/>
        </authorList>
    </citation>
    <scope>NUCLEOTIDE SEQUENCE [LARGE SCALE GENOMIC DNA]</scope>
    <source>
        <strain evidence="3 4">CECT 8625</strain>
    </source>
</reference>
<organism evidence="3 4">
    <name type="scientific">Roseivivax jejudonensis</name>
    <dbReference type="NCBI Taxonomy" id="1529041"/>
    <lineage>
        <taxon>Bacteria</taxon>
        <taxon>Pseudomonadati</taxon>
        <taxon>Pseudomonadota</taxon>
        <taxon>Alphaproteobacteria</taxon>
        <taxon>Rhodobacterales</taxon>
        <taxon>Roseobacteraceae</taxon>
        <taxon>Roseivivax</taxon>
    </lineage>
</organism>
<evidence type="ECO:0000256" key="2">
    <source>
        <dbReference type="SAM" id="Phobius"/>
    </source>
</evidence>
<accession>A0A1X6Y5J1</accession>
<evidence type="ECO:0000313" key="3">
    <source>
        <dbReference type="EMBL" id="SLN11049.1"/>
    </source>
</evidence>
<feature type="transmembrane region" description="Helical" evidence="2">
    <location>
        <begin position="28"/>
        <end position="46"/>
    </location>
</feature>
<dbReference type="Proteomes" id="UP000193570">
    <property type="component" value="Unassembled WGS sequence"/>
</dbReference>
<protein>
    <submittedName>
        <fullName evidence="3">Uncharacterized protein</fullName>
    </submittedName>
</protein>
<proteinExistence type="predicted"/>
<dbReference type="EMBL" id="FWFK01000001">
    <property type="protein sequence ID" value="SLN11049.1"/>
    <property type="molecule type" value="Genomic_DNA"/>
</dbReference>
<gene>
    <name evidence="3" type="ORF">ROJ8625_00235</name>
</gene>
<sequence>MRCSDRAPFKQASVGSFESGRVSTSRNALILVGIVVVVGVLPLAVFGGSDDDAPMPAATGAAATE</sequence>
<keyword evidence="2" id="KW-0812">Transmembrane</keyword>
<keyword evidence="2" id="KW-0472">Membrane</keyword>
<keyword evidence="2" id="KW-1133">Transmembrane helix</keyword>
<name>A0A1X6Y5J1_9RHOB</name>
<feature type="region of interest" description="Disordered" evidence="1">
    <location>
        <begin position="1"/>
        <end position="23"/>
    </location>
</feature>
<keyword evidence="4" id="KW-1185">Reference proteome</keyword>
<evidence type="ECO:0000313" key="4">
    <source>
        <dbReference type="Proteomes" id="UP000193570"/>
    </source>
</evidence>
<evidence type="ECO:0000256" key="1">
    <source>
        <dbReference type="SAM" id="MobiDB-lite"/>
    </source>
</evidence>
<dbReference type="AlphaFoldDB" id="A0A1X6Y5J1"/>
<feature type="compositionally biased region" description="Polar residues" evidence="1">
    <location>
        <begin position="13"/>
        <end position="23"/>
    </location>
</feature>